<dbReference type="GO" id="GO:0007342">
    <property type="term" value="P:fusion of sperm to egg plasma membrane involved in single fertilization"/>
    <property type="evidence" value="ECO:0007669"/>
    <property type="project" value="TreeGrafter"/>
</dbReference>
<feature type="transmembrane region" description="Helical" evidence="4">
    <location>
        <begin position="34"/>
        <end position="54"/>
    </location>
</feature>
<evidence type="ECO:0000256" key="2">
    <source>
        <dbReference type="ARBA" id="ARBA00023157"/>
    </source>
</evidence>
<dbReference type="GO" id="GO:0003796">
    <property type="term" value="F:lysozyme activity"/>
    <property type="evidence" value="ECO:0007669"/>
    <property type="project" value="InterPro"/>
</dbReference>
<dbReference type="InterPro" id="IPR000974">
    <property type="entry name" value="Glyco_hydro_22_lys"/>
</dbReference>
<dbReference type="GO" id="GO:0036126">
    <property type="term" value="C:sperm flagellum"/>
    <property type="evidence" value="ECO:0007669"/>
    <property type="project" value="TreeGrafter"/>
</dbReference>
<dbReference type="CDD" id="cd16897">
    <property type="entry name" value="LYZ_C"/>
    <property type="match status" value="1"/>
</dbReference>
<evidence type="ECO:0000313" key="6">
    <source>
        <dbReference type="RefSeq" id="XP_027463196.1"/>
    </source>
</evidence>
<evidence type="ECO:0000256" key="3">
    <source>
        <dbReference type="RuleBase" id="RU004440"/>
    </source>
</evidence>
<evidence type="ECO:0000313" key="5">
    <source>
        <dbReference type="Proteomes" id="UP000515165"/>
    </source>
</evidence>
<name>A0A6J2E4U3_ZALCA</name>
<dbReference type="Pfam" id="PF00062">
    <property type="entry name" value="Lys"/>
    <property type="match status" value="1"/>
</dbReference>
<dbReference type="AlphaFoldDB" id="A0A6J2E4U3"/>
<dbReference type="PROSITE" id="PS51348">
    <property type="entry name" value="GLYCOSYL_HYDROL_F22_2"/>
    <property type="match status" value="1"/>
</dbReference>
<dbReference type="Gene3D" id="1.10.530.10">
    <property type="match status" value="1"/>
</dbReference>
<dbReference type="PANTHER" id="PTHR11407">
    <property type="entry name" value="LYSOZYME C"/>
    <property type="match status" value="1"/>
</dbReference>
<keyword evidence="5" id="KW-1185">Reference proteome</keyword>
<dbReference type="KEGG" id="zca:113930216"/>
<proteinExistence type="inferred from homology"/>
<sequence length="197" mass="21790">MVFAHRAQRSRMPLVLNRAFESGAKSWPGGPMGVIMQTWVTVAVTLATLMVATVDAKIHKRCELATKLEKAGLSGFKGYSVGDWLCMPHYESGSDTVFVDHDHDGSTGYGIFQLSSTWWCNNGITPTQNLLSHQSCYNLLSHHILDDILCARQAVSSENGMTSWDSWTRHCSGHDLSEWLKGCNMHAKANSKKTSNS</sequence>
<dbReference type="FunFam" id="1.10.530.10:FF:000001">
    <property type="entry name" value="Lysozyme C"/>
    <property type="match status" value="1"/>
</dbReference>
<evidence type="ECO:0000256" key="4">
    <source>
        <dbReference type="SAM" id="Phobius"/>
    </source>
</evidence>
<gene>
    <name evidence="6" type="primary">LOC113930216</name>
</gene>
<dbReference type="PANTHER" id="PTHR11407:SF31">
    <property type="entry name" value="SPERM ACROSOME-ASSOCIATED PROTEIN 5"/>
    <property type="match status" value="1"/>
</dbReference>
<keyword evidence="4" id="KW-0812">Transmembrane</keyword>
<keyword evidence="4" id="KW-1133">Transmembrane helix</keyword>
<dbReference type="PRINTS" id="PR00137">
    <property type="entry name" value="LYSOZYME"/>
</dbReference>
<dbReference type="InterPro" id="IPR023346">
    <property type="entry name" value="Lysozyme-like_dom_sf"/>
</dbReference>
<organism evidence="5 6">
    <name type="scientific">Zalophus californianus</name>
    <name type="common">California sealion</name>
    <dbReference type="NCBI Taxonomy" id="9704"/>
    <lineage>
        <taxon>Eukaryota</taxon>
        <taxon>Metazoa</taxon>
        <taxon>Chordata</taxon>
        <taxon>Craniata</taxon>
        <taxon>Vertebrata</taxon>
        <taxon>Euteleostomi</taxon>
        <taxon>Mammalia</taxon>
        <taxon>Eutheria</taxon>
        <taxon>Laurasiatheria</taxon>
        <taxon>Carnivora</taxon>
        <taxon>Caniformia</taxon>
        <taxon>Pinnipedia</taxon>
        <taxon>Otariidae</taxon>
        <taxon>Zalophus</taxon>
    </lineage>
</organism>
<dbReference type="InterPro" id="IPR001916">
    <property type="entry name" value="Glyco_hydro_22"/>
</dbReference>
<evidence type="ECO:0000256" key="1">
    <source>
        <dbReference type="ARBA" id="ARBA00010859"/>
    </source>
</evidence>
<dbReference type="GO" id="GO:0001669">
    <property type="term" value="C:acrosomal vesicle"/>
    <property type="evidence" value="ECO:0007669"/>
    <property type="project" value="TreeGrafter"/>
</dbReference>
<dbReference type="Proteomes" id="UP000515165">
    <property type="component" value="Chromosome X"/>
</dbReference>
<dbReference type="GeneID" id="113930216"/>
<dbReference type="SMART" id="SM00263">
    <property type="entry name" value="LYZ1"/>
    <property type="match status" value="1"/>
</dbReference>
<dbReference type="SUPFAM" id="SSF53955">
    <property type="entry name" value="Lysozyme-like"/>
    <property type="match status" value="1"/>
</dbReference>
<accession>A0A6J2E4U3</accession>
<dbReference type="PRINTS" id="PR00135">
    <property type="entry name" value="LYZLACT"/>
</dbReference>
<reference evidence="6" key="1">
    <citation type="submission" date="2025-08" db="UniProtKB">
        <authorList>
            <consortium name="RefSeq"/>
        </authorList>
    </citation>
    <scope>IDENTIFICATION</scope>
    <source>
        <tissue evidence="6">Blood</tissue>
    </source>
</reference>
<protein>
    <submittedName>
        <fullName evidence="6">Sperm acrosome-associated protein 5-like</fullName>
    </submittedName>
</protein>
<comment type="similarity">
    <text evidence="1 3">Belongs to the glycosyl hydrolase 22 family.</text>
</comment>
<keyword evidence="4" id="KW-0472">Membrane</keyword>
<keyword evidence="2" id="KW-1015">Disulfide bond</keyword>
<dbReference type="RefSeq" id="XP_027463196.1">
    <property type="nucleotide sequence ID" value="XM_027607395.2"/>
</dbReference>